<dbReference type="RefSeq" id="WP_117312765.1">
    <property type="nucleotide sequence ID" value="NZ_JBHRUJ010000017.1"/>
</dbReference>
<gene>
    <name evidence="1" type="ORF">ACFOEJ_14180</name>
</gene>
<name>A0ABV7KRY4_PLAOK</name>
<protein>
    <submittedName>
        <fullName evidence="1">Uncharacterized protein</fullName>
    </submittedName>
</protein>
<dbReference type="EMBL" id="JBHRUJ010000017">
    <property type="protein sequence ID" value="MFC3212231.1"/>
    <property type="molecule type" value="Genomic_DNA"/>
</dbReference>
<comment type="caution">
    <text evidence="1">The sequence shown here is derived from an EMBL/GenBank/DDBJ whole genome shotgun (WGS) entry which is preliminary data.</text>
</comment>
<organism evidence="1 2">
    <name type="scientific">Planomicrobium okeanokoites</name>
    <name type="common">Planococcus okeanokoites</name>
    <name type="synonym">Flavobacterium okeanokoites</name>
    <dbReference type="NCBI Taxonomy" id="244"/>
    <lineage>
        <taxon>Bacteria</taxon>
        <taxon>Bacillati</taxon>
        <taxon>Bacillota</taxon>
        <taxon>Bacilli</taxon>
        <taxon>Bacillales</taxon>
        <taxon>Caryophanaceae</taxon>
        <taxon>Planomicrobium</taxon>
    </lineage>
</organism>
<reference evidence="2" key="1">
    <citation type="journal article" date="2019" name="Int. J. Syst. Evol. Microbiol.">
        <title>The Global Catalogue of Microorganisms (GCM) 10K type strain sequencing project: providing services to taxonomists for standard genome sequencing and annotation.</title>
        <authorList>
            <consortium name="The Broad Institute Genomics Platform"/>
            <consortium name="The Broad Institute Genome Sequencing Center for Infectious Disease"/>
            <person name="Wu L."/>
            <person name="Ma J."/>
        </authorList>
    </citation>
    <scope>NUCLEOTIDE SEQUENCE [LARGE SCALE GENOMIC DNA]</scope>
    <source>
        <strain evidence="2">CCM 320</strain>
    </source>
</reference>
<sequence length="146" mass="17657">MKMCKVCRKKPWVERRVDSAGNVFCSDECFEKFEDGPDDFSHPYIDDYDMLRISYIDWMQNYEDDLHKSVYFGYPKKSDLLDWLDETMDPYWDYYGLAGSDGVFSAEIFFYIKELLELQETIRAWQVDERKYGKWLKNLSKTHKNM</sequence>
<evidence type="ECO:0000313" key="2">
    <source>
        <dbReference type="Proteomes" id="UP001595625"/>
    </source>
</evidence>
<proteinExistence type="predicted"/>
<evidence type="ECO:0000313" key="1">
    <source>
        <dbReference type="EMBL" id="MFC3212231.1"/>
    </source>
</evidence>
<dbReference type="Proteomes" id="UP001595625">
    <property type="component" value="Unassembled WGS sequence"/>
</dbReference>
<accession>A0ABV7KRY4</accession>
<keyword evidence="2" id="KW-1185">Reference proteome</keyword>